<dbReference type="EMBL" id="KN122353">
    <property type="protein sequence ID" value="KFO30918.1"/>
    <property type="molecule type" value="Genomic_DNA"/>
</dbReference>
<dbReference type="PANTHER" id="PTHR15856">
    <property type="entry name" value="PHD FINGER PROTEIN 20-RELATED"/>
    <property type="match status" value="1"/>
</dbReference>
<dbReference type="GO" id="GO:0044545">
    <property type="term" value="C:NSL complex"/>
    <property type="evidence" value="ECO:0007669"/>
    <property type="project" value="TreeGrafter"/>
</dbReference>
<name>A0A091DK98_FUKDA</name>
<evidence type="ECO:0000313" key="5">
    <source>
        <dbReference type="Proteomes" id="UP000028990"/>
    </source>
</evidence>
<keyword evidence="5" id="KW-1185">Reference proteome</keyword>
<dbReference type="InterPro" id="IPR043449">
    <property type="entry name" value="PHF20-like"/>
</dbReference>
<sequence>MANCSADEVMHRVDFTEKELDVLDSWLDYTVELEPLEPLARLPQLQHCIKQLLTDLGKVQQIALRCST</sequence>
<accession>A0A091DK98</accession>
<comment type="subcellular location">
    <subcellularLocation>
        <location evidence="1">Nucleus</location>
    </subcellularLocation>
</comment>
<reference evidence="4 5" key="1">
    <citation type="submission" date="2013-11" db="EMBL/GenBank/DDBJ databases">
        <title>The Damaraland mole rat (Fukomys damarensis) genome and evolution of African mole rats.</title>
        <authorList>
            <person name="Gladyshev V.N."/>
            <person name="Fang X."/>
        </authorList>
    </citation>
    <scope>NUCLEOTIDE SEQUENCE [LARGE SCALE GENOMIC DNA]</scope>
    <source>
        <tissue evidence="4">Liver</tissue>
    </source>
</reference>
<evidence type="ECO:0000256" key="3">
    <source>
        <dbReference type="ARBA" id="ARBA00023242"/>
    </source>
</evidence>
<keyword evidence="2" id="KW-0677">Repeat</keyword>
<dbReference type="PANTHER" id="PTHR15856:SF27">
    <property type="entry name" value="PHD FINGER PROTEIN 20"/>
    <property type="match status" value="1"/>
</dbReference>
<evidence type="ECO:0000256" key="1">
    <source>
        <dbReference type="ARBA" id="ARBA00004123"/>
    </source>
</evidence>
<dbReference type="Proteomes" id="UP000028990">
    <property type="component" value="Unassembled WGS sequence"/>
</dbReference>
<protein>
    <submittedName>
        <fullName evidence="4">PHD finger protein 20</fullName>
    </submittedName>
</protein>
<dbReference type="GO" id="GO:0071339">
    <property type="term" value="C:MLL1 complex"/>
    <property type="evidence" value="ECO:0007669"/>
    <property type="project" value="TreeGrafter"/>
</dbReference>
<dbReference type="AlphaFoldDB" id="A0A091DK98"/>
<dbReference type="STRING" id="885580.ENSFDAP00000016737"/>
<dbReference type="GO" id="GO:0006357">
    <property type="term" value="P:regulation of transcription by RNA polymerase II"/>
    <property type="evidence" value="ECO:0007669"/>
    <property type="project" value="TreeGrafter"/>
</dbReference>
<gene>
    <name evidence="4" type="ORF">H920_07649</name>
</gene>
<keyword evidence="3" id="KW-0539">Nucleus</keyword>
<evidence type="ECO:0000313" key="4">
    <source>
        <dbReference type="EMBL" id="KFO30918.1"/>
    </source>
</evidence>
<proteinExistence type="predicted"/>
<evidence type="ECO:0000256" key="2">
    <source>
        <dbReference type="ARBA" id="ARBA00022737"/>
    </source>
</evidence>
<organism evidence="4 5">
    <name type="scientific">Fukomys damarensis</name>
    <name type="common">Damaraland mole rat</name>
    <name type="synonym">Cryptomys damarensis</name>
    <dbReference type="NCBI Taxonomy" id="885580"/>
    <lineage>
        <taxon>Eukaryota</taxon>
        <taxon>Metazoa</taxon>
        <taxon>Chordata</taxon>
        <taxon>Craniata</taxon>
        <taxon>Vertebrata</taxon>
        <taxon>Euteleostomi</taxon>
        <taxon>Mammalia</taxon>
        <taxon>Eutheria</taxon>
        <taxon>Euarchontoglires</taxon>
        <taxon>Glires</taxon>
        <taxon>Rodentia</taxon>
        <taxon>Hystricomorpha</taxon>
        <taxon>Bathyergidae</taxon>
        <taxon>Fukomys</taxon>
    </lineage>
</organism>